<accession>A0A6C0FGC1</accession>
<dbReference type="EMBL" id="MN738834">
    <property type="protein sequence ID" value="QHT38770.1"/>
    <property type="molecule type" value="Genomic_DNA"/>
</dbReference>
<feature type="compositionally biased region" description="Basic and acidic residues" evidence="1">
    <location>
        <begin position="83"/>
        <end position="105"/>
    </location>
</feature>
<protein>
    <submittedName>
        <fullName evidence="2">Uncharacterized protein</fullName>
    </submittedName>
</protein>
<feature type="compositionally biased region" description="Polar residues" evidence="1">
    <location>
        <begin position="119"/>
        <end position="130"/>
    </location>
</feature>
<reference evidence="2" key="1">
    <citation type="journal article" date="2020" name="Nature">
        <title>Giant virus diversity and host interactions through global metagenomics.</title>
        <authorList>
            <person name="Schulz F."/>
            <person name="Roux S."/>
            <person name="Paez-Espino D."/>
            <person name="Jungbluth S."/>
            <person name="Walsh D.A."/>
            <person name="Denef V.J."/>
            <person name="McMahon K.D."/>
            <person name="Konstantinidis K.T."/>
            <person name="Eloe-Fadrosh E.A."/>
            <person name="Kyrpides N.C."/>
            <person name="Woyke T."/>
        </authorList>
    </citation>
    <scope>NUCLEOTIDE SEQUENCE</scope>
    <source>
        <strain evidence="2">GVMAG-S-ERX556106-38</strain>
    </source>
</reference>
<organism evidence="2">
    <name type="scientific">viral metagenome</name>
    <dbReference type="NCBI Taxonomy" id="1070528"/>
    <lineage>
        <taxon>unclassified sequences</taxon>
        <taxon>metagenomes</taxon>
        <taxon>organismal metagenomes</taxon>
    </lineage>
</organism>
<dbReference type="AlphaFoldDB" id="A0A6C0FGC1"/>
<feature type="region of interest" description="Disordered" evidence="1">
    <location>
        <begin position="83"/>
        <end position="130"/>
    </location>
</feature>
<name>A0A6C0FGC1_9ZZZZ</name>
<sequence>MSQIKYTMKKVEVVSNAEKSVWQERTEKLNKHKNYHVKNTYFPDRMDEWDAECKRIEYEYNYRLYTLNVIRHAVSRELDLMQQEEEKQRLSARREKARKTREQNKSKSVAPPVRRSARISANKTTSVDSL</sequence>
<proteinExistence type="predicted"/>
<evidence type="ECO:0000256" key="1">
    <source>
        <dbReference type="SAM" id="MobiDB-lite"/>
    </source>
</evidence>
<evidence type="ECO:0000313" key="2">
    <source>
        <dbReference type="EMBL" id="QHT38770.1"/>
    </source>
</evidence>